<accession>A0A410X1D4</accession>
<evidence type="ECO:0000256" key="1">
    <source>
        <dbReference type="ARBA" id="ARBA00022723"/>
    </source>
</evidence>
<dbReference type="OrthoDB" id="2649545at2"/>
<feature type="compositionally biased region" description="Pro residues" evidence="3">
    <location>
        <begin position="87"/>
        <end position="99"/>
    </location>
</feature>
<protein>
    <submittedName>
        <fullName evidence="5">Polysaccharide deacetylase family protein</fullName>
    </submittedName>
</protein>
<sequence length="318" mass="34557">MEGIMKKRKVFRLRYVLMIALGLFIAYNVSHALLTKETATGPSSGETAVTPSPSPVPTANEPEKKPEKSARPDPTPTPDPTRKPDPTPDPTATPDPTPTPQTTKAPQGGGTANTASPIYSISTKNKLVALTFDDGPDLHWTPQVLEVLSKYNAKATFFLVGRQVDKYPDMVKRIVDEGHAVGNHTWSHAQLPKLTPEQAREQMTSTDEALKKVLGKGTYLFRAPYGAVNDNVKAVAAQQGQLIIGWSIDTKDWAGSTPDQIMNNVKQHIHPGSIILQHSFGGKGGDLSNTVEATRRICEYLQAQGYQFVTVPELLAAK</sequence>
<evidence type="ECO:0000313" key="6">
    <source>
        <dbReference type="Proteomes" id="UP000288943"/>
    </source>
</evidence>
<feature type="compositionally biased region" description="Basic and acidic residues" evidence="3">
    <location>
        <begin position="61"/>
        <end position="71"/>
    </location>
</feature>
<dbReference type="InterPro" id="IPR050248">
    <property type="entry name" value="Polysacc_deacetylase_ArnD"/>
</dbReference>
<evidence type="ECO:0000256" key="3">
    <source>
        <dbReference type="SAM" id="MobiDB-lite"/>
    </source>
</evidence>
<dbReference type="SUPFAM" id="SSF88713">
    <property type="entry name" value="Glycoside hydrolase/deacetylase"/>
    <property type="match status" value="1"/>
</dbReference>
<organism evidence="5 6">
    <name type="scientific">Paenibacillus chitinolyticus</name>
    <dbReference type="NCBI Taxonomy" id="79263"/>
    <lineage>
        <taxon>Bacteria</taxon>
        <taxon>Bacillati</taxon>
        <taxon>Bacillota</taxon>
        <taxon>Bacilli</taxon>
        <taxon>Bacillales</taxon>
        <taxon>Paenibacillaceae</taxon>
        <taxon>Paenibacillus</taxon>
    </lineage>
</organism>
<dbReference type="CDD" id="cd10917">
    <property type="entry name" value="CE4_NodB_like_6s_7s"/>
    <property type="match status" value="1"/>
</dbReference>
<dbReference type="EMBL" id="CP026520">
    <property type="protein sequence ID" value="QAV20423.1"/>
    <property type="molecule type" value="Genomic_DNA"/>
</dbReference>
<evidence type="ECO:0000313" key="5">
    <source>
        <dbReference type="EMBL" id="QAV20423.1"/>
    </source>
</evidence>
<evidence type="ECO:0000256" key="2">
    <source>
        <dbReference type="ARBA" id="ARBA00022801"/>
    </source>
</evidence>
<dbReference type="Proteomes" id="UP000288943">
    <property type="component" value="Chromosome"/>
</dbReference>
<dbReference type="InterPro" id="IPR002509">
    <property type="entry name" value="NODB_dom"/>
</dbReference>
<dbReference type="GO" id="GO:0016810">
    <property type="term" value="F:hydrolase activity, acting on carbon-nitrogen (but not peptide) bonds"/>
    <property type="evidence" value="ECO:0007669"/>
    <property type="project" value="InterPro"/>
</dbReference>
<dbReference type="Gene3D" id="3.20.20.370">
    <property type="entry name" value="Glycoside hydrolase/deacetylase"/>
    <property type="match status" value="1"/>
</dbReference>
<dbReference type="InterPro" id="IPR011330">
    <property type="entry name" value="Glyco_hydro/deAcase_b/a-brl"/>
</dbReference>
<dbReference type="GO" id="GO:0016020">
    <property type="term" value="C:membrane"/>
    <property type="evidence" value="ECO:0007669"/>
    <property type="project" value="TreeGrafter"/>
</dbReference>
<dbReference type="PROSITE" id="PS51677">
    <property type="entry name" value="NODB"/>
    <property type="match status" value="1"/>
</dbReference>
<evidence type="ECO:0000259" key="4">
    <source>
        <dbReference type="PROSITE" id="PS51677"/>
    </source>
</evidence>
<dbReference type="Pfam" id="PF01522">
    <property type="entry name" value="Polysacc_deac_1"/>
    <property type="match status" value="1"/>
</dbReference>
<proteinExistence type="predicted"/>
<name>A0A410X1D4_9BACL</name>
<dbReference type="GO" id="GO:0046872">
    <property type="term" value="F:metal ion binding"/>
    <property type="evidence" value="ECO:0007669"/>
    <property type="project" value="UniProtKB-KW"/>
</dbReference>
<keyword evidence="1" id="KW-0479">Metal-binding</keyword>
<dbReference type="AlphaFoldDB" id="A0A410X1D4"/>
<dbReference type="KEGG" id="pchi:PC41400_23215"/>
<gene>
    <name evidence="5" type="ORF">PC41400_23215</name>
</gene>
<dbReference type="PANTHER" id="PTHR10587">
    <property type="entry name" value="GLYCOSYL TRANSFERASE-RELATED"/>
    <property type="match status" value="1"/>
</dbReference>
<dbReference type="GO" id="GO:0005975">
    <property type="term" value="P:carbohydrate metabolic process"/>
    <property type="evidence" value="ECO:0007669"/>
    <property type="project" value="InterPro"/>
</dbReference>
<keyword evidence="2" id="KW-0378">Hydrolase</keyword>
<feature type="region of interest" description="Disordered" evidence="3">
    <location>
        <begin position="39"/>
        <end position="117"/>
    </location>
</feature>
<reference evidence="5 6" key="1">
    <citation type="submission" date="2018-01" db="EMBL/GenBank/DDBJ databases">
        <title>The whole genome sequencing and assembly of Paenibacillus chitinolyticus KCCM 41400 strain.</title>
        <authorList>
            <person name="Kim J.-Y."/>
            <person name="Park M.-K."/>
            <person name="Lee Y.-J."/>
            <person name="Yi H."/>
            <person name="Bahn Y.-S."/>
            <person name="Kim J.F."/>
            <person name="Lee D.-W."/>
        </authorList>
    </citation>
    <scope>NUCLEOTIDE SEQUENCE [LARGE SCALE GENOMIC DNA]</scope>
    <source>
        <strain evidence="5 6">KCCM 41400</strain>
    </source>
</reference>
<dbReference type="PANTHER" id="PTHR10587:SF133">
    <property type="entry name" value="CHITIN DEACETYLASE 1-RELATED"/>
    <property type="match status" value="1"/>
</dbReference>
<feature type="domain" description="NodB homology" evidence="4">
    <location>
        <begin position="126"/>
        <end position="309"/>
    </location>
</feature>